<dbReference type="RefSeq" id="WP_286278047.1">
    <property type="nucleotide sequence ID" value="NZ_AP027731.1"/>
</dbReference>
<reference evidence="8" key="1">
    <citation type="journal article" date="2019" name="Int. J. Syst. Evol. Microbiol.">
        <title>The Global Catalogue of Microorganisms (GCM) 10K type strain sequencing project: providing services to taxonomists for standard genome sequencing and annotation.</title>
        <authorList>
            <consortium name="The Broad Institute Genomics Platform"/>
            <consortium name="The Broad Institute Genome Sequencing Center for Infectious Disease"/>
            <person name="Wu L."/>
            <person name="Ma J."/>
        </authorList>
    </citation>
    <scope>NUCLEOTIDE SEQUENCE [LARGE SCALE GENOMIC DNA]</scope>
    <source>
        <strain evidence="8">NBRC 108725</strain>
    </source>
</reference>
<dbReference type="PANTHER" id="PTHR31632">
    <property type="entry name" value="IRON TRANSPORTER FTH1"/>
    <property type="match status" value="1"/>
</dbReference>
<comment type="subcellular location">
    <subcellularLocation>
        <location evidence="1">Membrane</location>
        <topology evidence="1">Multi-pass membrane protein</topology>
    </subcellularLocation>
</comment>
<dbReference type="EMBL" id="AP027731">
    <property type="protein sequence ID" value="BDZ44600.1"/>
    <property type="molecule type" value="Genomic_DNA"/>
</dbReference>
<feature type="transmembrane region" description="Helical" evidence="6">
    <location>
        <begin position="6"/>
        <end position="26"/>
    </location>
</feature>
<dbReference type="InterPro" id="IPR004923">
    <property type="entry name" value="FTR1/Fip1/EfeU"/>
</dbReference>
<comment type="similarity">
    <text evidence="2">Belongs to the oxidase-dependent Fe transporter (OFeT) (TC 9.A.10.1) family.</text>
</comment>
<evidence type="ECO:0000256" key="6">
    <source>
        <dbReference type="SAM" id="Phobius"/>
    </source>
</evidence>
<keyword evidence="5 6" id="KW-0472">Membrane</keyword>
<evidence type="ECO:0000256" key="2">
    <source>
        <dbReference type="ARBA" id="ARBA00008333"/>
    </source>
</evidence>
<evidence type="ECO:0000256" key="5">
    <source>
        <dbReference type="ARBA" id="ARBA00023136"/>
    </source>
</evidence>
<keyword evidence="8" id="KW-1185">Reference proteome</keyword>
<evidence type="ECO:0000256" key="1">
    <source>
        <dbReference type="ARBA" id="ARBA00004141"/>
    </source>
</evidence>
<dbReference type="Proteomes" id="UP001321498">
    <property type="component" value="Chromosome"/>
</dbReference>
<organism evidence="7 8">
    <name type="scientific">Naasia aerilata</name>
    <dbReference type="NCBI Taxonomy" id="1162966"/>
    <lineage>
        <taxon>Bacteria</taxon>
        <taxon>Bacillati</taxon>
        <taxon>Actinomycetota</taxon>
        <taxon>Actinomycetes</taxon>
        <taxon>Micrococcales</taxon>
        <taxon>Microbacteriaceae</taxon>
        <taxon>Naasia</taxon>
    </lineage>
</organism>
<feature type="transmembrane region" description="Helical" evidence="6">
    <location>
        <begin position="103"/>
        <end position="125"/>
    </location>
</feature>
<gene>
    <name evidence="7" type="ORF">GCM10025866_05090</name>
</gene>
<evidence type="ECO:0000313" key="7">
    <source>
        <dbReference type="EMBL" id="BDZ44600.1"/>
    </source>
</evidence>
<dbReference type="PANTHER" id="PTHR31632:SF2">
    <property type="entry name" value="PLASMA MEMBRANE IRON PERMEASE"/>
    <property type="match status" value="1"/>
</dbReference>
<proteinExistence type="inferred from homology"/>
<dbReference type="Pfam" id="PF03239">
    <property type="entry name" value="FTR1"/>
    <property type="match status" value="1"/>
</dbReference>
<keyword evidence="4 6" id="KW-1133">Transmembrane helix</keyword>
<evidence type="ECO:0000256" key="4">
    <source>
        <dbReference type="ARBA" id="ARBA00022989"/>
    </source>
</evidence>
<feature type="transmembrane region" description="Helical" evidence="6">
    <location>
        <begin position="246"/>
        <end position="266"/>
    </location>
</feature>
<protein>
    <submittedName>
        <fullName evidence="7">Iron transporter</fullName>
    </submittedName>
</protein>
<name>A0ABM8G8V5_9MICO</name>
<keyword evidence="3 6" id="KW-0812">Transmembrane</keyword>
<feature type="transmembrane region" description="Helical" evidence="6">
    <location>
        <begin position="70"/>
        <end position="91"/>
    </location>
</feature>
<dbReference type="NCBIfam" id="NF041756">
    <property type="entry name" value="EfeU"/>
    <property type="match status" value="1"/>
</dbReference>
<feature type="transmembrane region" description="Helical" evidence="6">
    <location>
        <begin position="145"/>
        <end position="166"/>
    </location>
</feature>
<accession>A0ABM8G8V5</accession>
<evidence type="ECO:0000313" key="8">
    <source>
        <dbReference type="Proteomes" id="UP001321498"/>
    </source>
</evidence>
<feature type="transmembrane region" description="Helical" evidence="6">
    <location>
        <begin position="178"/>
        <end position="198"/>
    </location>
</feature>
<evidence type="ECO:0000256" key="3">
    <source>
        <dbReference type="ARBA" id="ARBA00022692"/>
    </source>
</evidence>
<feature type="transmembrane region" description="Helical" evidence="6">
    <location>
        <begin position="38"/>
        <end position="58"/>
    </location>
</feature>
<sequence>MLANYLIGLREGLEAGLIVGILVAYVRKVGRTDVLPRLWVGIGIAILASLGVGAALTWGPYGLSFAAQEALGGGLSLVAVAMVTWMIFWMASHARGLKHELQSRLDTALAGAGIGIVLIGTLSVGREGVETALFVWATVNSTGSAALGTAGALLGLLTAAGLSWLLARGVVRINLGRFFTWTGAFLVVIVAGVFAYGIGDLQEAGLLPGGGSAAFSLAAVVPPSSWYGSLLAGIFNFTPEPTWAQVAGWIAYLLVVGGLFAARLHVRRAPVPARRHNPAGSPA</sequence>